<dbReference type="GO" id="GO:0035556">
    <property type="term" value="P:intracellular signal transduction"/>
    <property type="evidence" value="ECO:0007669"/>
    <property type="project" value="TreeGrafter"/>
</dbReference>
<dbReference type="GO" id="GO:0005524">
    <property type="term" value="F:ATP binding"/>
    <property type="evidence" value="ECO:0007669"/>
    <property type="project" value="UniProtKB-UniRule"/>
</dbReference>
<dbReference type="RefSeq" id="XP_030071515.1">
    <property type="nucleotide sequence ID" value="XM_030215655.1"/>
</dbReference>
<dbReference type="SUPFAM" id="SSF56112">
    <property type="entry name" value="Protein kinase-like (PK-like)"/>
    <property type="match status" value="1"/>
</dbReference>
<evidence type="ECO:0000256" key="14">
    <source>
        <dbReference type="ARBA" id="ARBA00022843"/>
    </source>
</evidence>
<comment type="catalytic activity">
    <reaction evidence="17">
        <text>L-seryl-[protein] + ATP = O-phospho-L-seryl-[protein] + ADP + H(+)</text>
        <dbReference type="Rhea" id="RHEA:17989"/>
        <dbReference type="Rhea" id="RHEA-COMP:9863"/>
        <dbReference type="Rhea" id="RHEA-COMP:11604"/>
        <dbReference type="ChEBI" id="CHEBI:15378"/>
        <dbReference type="ChEBI" id="CHEBI:29999"/>
        <dbReference type="ChEBI" id="CHEBI:30616"/>
        <dbReference type="ChEBI" id="CHEBI:83421"/>
        <dbReference type="ChEBI" id="CHEBI:456216"/>
        <dbReference type="EC" id="2.7.11.1"/>
    </reaction>
</comment>
<feature type="domain" description="Protein kinase" evidence="20">
    <location>
        <begin position="12"/>
        <end position="265"/>
    </location>
</feature>
<evidence type="ECO:0000256" key="13">
    <source>
        <dbReference type="ARBA" id="ARBA00022842"/>
    </source>
</evidence>
<sequence>MEYRLTLNKHGYDLDRVIGRGSYSTVNKAFSHKLGKFVVIKVIDKSQSAPDYISKFLPRELSILTQCSHPNIVQIYEIIEASNGLVFIVMEEALSDLFELIDSKDCLIEDEARRIFKQIVQAVTCCHGQGIAHRDLKCENILMTSKNTPKLTDFGFATFINGNILSSTYCGSTAYAAPEILQGQPYDAFKADIWSLGVVLYLMVTGYMPFDDNDLTKLLKLQKQPLEFPPSHPLSIFCKDIISCMLSRNPHKRISINNLVEHPWFRHP</sequence>
<dbReference type="PROSITE" id="PS50011">
    <property type="entry name" value="PROTEIN_KINASE_DOM"/>
    <property type="match status" value="1"/>
</dbReference>
<dbReference type="GO" id="GO:0007283">
    <property type="term" value="P:spermatogenesis"/>
    <property type="evidence" value="ECO:0007669"/>
    <property type="project" value="UniProtKB-KW"/>
</dbReference>
<dbReference type="FunFam" id="1.10.510.10:FF:000658">
    <property type="entry name" value="Protein CBG12184"/>
    <property type="match status" value="1"/>
</dbReference>
<evidence type="ECO:0000256" key="12">
    <source>
        <dbReference type="ARBA" id="ARBA00022840"/>
    </source>
</evidence>
<dbReference type="GO" id="GO:0005737">
    <property type="term" value="C:cytoplasm"/>
    <property type="evidence" value="ECO:0007669"/>
    <property type="project" value="TreeGrafter"/>
</dbReference>
<dbReference type="GO" id="GO:0000287">
    <property type="term" value="F:magnesium ion binding"/>
    <property type="evidence" value="ECO:0007669"/>
    <property type="project" value="UniProtKB-ARBA"/>
</dbReference>
<dbReference type="OrthoDB" id="541276at2759"/>
<dbReference type="InterPro" id="IPR017441">
    <property type="entry name" value="Protein_kinase_ATP_BS"/>
</dbReference>
<keyword evidence="7" id="KW-0808">Transferase</keyword>
<evidence type="ECO:0000256" key="1">
    <source>
        <dbReference type="ARBA" id="ARBA00001946"/>
    </source>
</evidence>
<evidence type="ECO:0000256" key="8">
    <source>
        <dbReference type="ARBA" id="ARBA00022723"/>
    </source>
</evidence>
<keyword evidence="10" id="KW-0418">Kinase</keyword>
<evidence type="ECO:0000256" key="6">
    <source>
        <dbReference type="ARBA" id="ARBA00022553"/>
    </source>
</evidence>
<keyword evidence="11" id="KW-0221">Differentiation</keyword>
<dbReference type="InterPro" id="IPR011009">
    <property type="entry name" value="Kinase-like_dom_sf"/>
</dbReference>
<keyword evidence="5 19" id="KW-0723">Serine/threonine-protein kinase</keyword>
<dbReference type="PIRSF" id="PIRSF000654">
    <property type="entry name" value="Integrin-linked_kinase"/>
    <property type="match status" value="1"/>
</dbReference>
<evidence type="ECO:0000256" key="9">
    <source>
        <dbReference type="ARBA" id="ARBA00022741"/>
    </source>
</evidence>
<comment type="cofactor">
    <cofactor evidence="1">
        <name>Mg(2+)</name>
        <dbReference type="ChEBI" id="CHEBI:18420"/>
    </cofactor>
</comment>
<dbReference type="InterPro" id="IPR008271">
    <property type="entry name" value="Ser/Thr_kinase_AS"/>
</dbReference>
<dbReference type="PROSITE" id="PS00108">
    <property type="entry name" value="PROTEIN_KINASE_ST"/>
    <property type="match status" value="1"/>
</dbReference>
<dbReference type="InterPro" id="IPR000719">
    <property type="entry name" value="Prot_kinase_dom"/>
</dbReference>
<evidence type="ECO:0000259" key="20">
    <source>
        <dbReference type="PROSITE" id="PS50011"/>
    </source>
</evidence>
<evidence type="ECO:0000256" key="18">
    <source>
        <dbReference type="PROSITE-ProRule" id="PRU10141"/>
    </source>
</evidence>
<dbReference type="GeneID" id="115478351"/>
<reference evidence="22" key="1">
    <citation type="submission" date="2025-08" db="UniProtKB">
        <authorList>
            <consortium name="RefSeq"/>
        </authorList>
    </citation>
    <scope>IDENTIFICATION</scope>
</reference>
<keyword evidence="15" id="KW-0744">Spermatogenesis</keyword>
<dbReference type="EC" id="2.7.11.1" evidence="3"/>
<dbReference type="GO" id="GO:0050321">
    <property type="term" value="F:tau-protein kinase activity"/>
    <property type="evidence" value="ECO:0007669"/>
    <property type="project" value="TreeGrafter"/>
</dbReference>
<feature type="binding site" evidence="18">
    <location>
        <position position="41"/>
    </location>
    <ligand>
        <name>ATP</name>
        <dbReference type="ChEBI" id="CHEBI:30616"/>
    </ligand>
</feature>
<gene>
    <name evidence="22" type="primary">LOC115478351</name>
</gene>
<dbReference type="GO" id="GO:0030154">
    <property type="term" value="P:cell differentiation"/>
    <property type="evidence" value="ECO:0007669"/>
    <property type="project" value="UniProtKB-KW"/>
</dbReference>
<keyword evidence="8" id="KW-0479">Metal-binding</keyword>
<dbReference type="KEGG" id="muo:115478351"/>
<keyword evidence="12 18" id="KW-0067">ATP-binding</keyword>
<dbReference type="PANTHER" id="PTHR24346">
    <property type="entry name" value="MAP/MICROTUBULE AFFINITY-REGULATING KINASE"/>
    <property type="match status" value="1"/>
</dbReference>
<keyword evidence="9 18" id="KW-0547">Nucleotide-binding</keyword>
<dbReference type="PANTHER" id="PTHR24346:SF102">
    <property type="entry name" value="TESTIS-SPECIFIC SERINE_THREONINE-PROTEIN KINASE 1"/>
    <property type="match status" value="1"/>
</dbReference>
<evidence type="ECO:0000256" key="16">
    <source>
        <dbReference type="ARBA" id="ARBA00047899"/>
    </source>
</evidence>
<proteinExistence type="inferred from homology"/>
<evidence type="ECO:0000256" key="15">
    <source>
        <dbReference type="ARBA" id="ARBA00022871"/>
    </source>
</evidence>
<evidence type="ECO:0000256" key="10">
    <source>
        <dbReference type="ARBA" id="ARBA00022777"/>
    </source>
</evidence>
<dbReference type="AlphaFoldDB" id="A0A6P7Z7Y1"/>
<evidence type="ECO:0000313" key="22">
    <source>
        <dbReference type="RefSeq" id="XP_030071515.1"/>
    </source>
</evidence>
<accession>A0A6P7Z7Y1</accession>
<evidence type="ECO:0000256" key="11">
    <source>
        <dbReference type="ARBA" id="ARBA00022782"/>
    </source>
</evidence>
<dbReference type="InParanoid" id="A0A6P7Z7Y1"/>
<evidence type="ECO:0000313" key="21">
    <source>
        <dbReference type="Proteomes" id="UP000515156"/>
    </source>
</evidence>
<evidence type="ECO:0000256" key="2">
    <source>
        <dbReference type="ARBA" id="ARBA00006692"/>
    </source>
</evidence>
<comment type="similarity">
    <text evidence="2">Belongs to the protein kinase superfamily. CAMK Ser/Thr protein kinase family.</text>
</comment>
<dbReference type="PROSITE" id="PS00107">
    <property type="entry name" value="PROTEIN_KINASE_ATP"/>
    <property type="match status" value="1"/>
</dbReference>
<evidence type="ECO:0000256" key="17">
    <source>
        <dbReference type="ARBA" id="ARBA00048679"/>
    </source>
</evidence>
<dbReference type="GO" id="GO:0000226">
    <property type="term" value="P:microtubule cytoskeleton organization"/>
    <property type="evidence" value="ECO:0007669"/>
    <property type="project" value="TreeGrafter"/>
</dbReference>
<evidence type="ECO:0000256" key="7">
    <source>
        <dbReference type="ARBA" id="ARBA00022679"/>
    </source>
</evidence>
<keyword evidence="6" id="KW-0597">Phosphoprotein</keyword>
<dbReference type="Gene3D" id="1.10.510.10">
    <property type="entry name" value="Transferase(Phosphotransferase) domain 1"/>
    <property type="match status" value="1"/>
</dbReference>
<keyword evidence="13" id="KW-0460">Magnesium</keyword>
<keyword evidence="21" id="KW-1185">Reference proteome</keyword>
<protein>
    <recommendedName>
        <fullName evidence="3">non-specific serine/threonine protein kinase</fullName>
        <ecNumber evidence="3">2.7.11.1</ecNumber>
    </recommendedName>
</protein>
<keyword evidence="14" id="KW-0832">Ubl conjugation</keyword>
<evidence type="ECO:0000256" key="4">
    <source>
        <dbReference type="ARBA" id="ARBA00022473"/>
    </source>
</evidence>
<dbReference type="Proteomes" id="UP000515156">
    <property type="component" value="Chromosome 10"/>
</dbReference>
<name>A0A6P7Z7Y1_9AMPH</name>
<dbReference type="SMART" id="SM00220">
    <property type="entry name" value="S_TKc"/>
    <property type="match status" value="1"/>
</dbReference>
<comment type="catalytic activity">
    <reaction evidence="16">
        <text>L-threonyl-[protein] + ATP = O-phospho-L-threonyl-[protein] + ADP + H(+)</text>
        <dbReference type="Rhea" id="RHEA:46608"/>
        <dbReference type="Rhea" id="RHEA-COMP:11060"/>
        <dbReference type="Rhea" id="RHEA-COMP:11605"/>
        <dbReference type="ChEBI" id="CHEBI:15378"/>
        <dbReference type="ChEBI" id="CHEBI:30013"/>
        <dbReference type="ChEBI" id="CHEBI:30616"/>
        <dbReference type="ChEBI" id="CHEBI:61977"/>
        <dbReference type="ChEBI" id="CHEBI:456216"/>
        <dbReference type="EC" id="2.7.11.1"/>
    </reaction>
</comment>
<keyword evidence="4" id="KW-0217">Developmental protein</keyword>
<dbReference type="Pfam" id="PF00069">
    <property type="entry name" value="Pkinase"/>
    <property type="match status" value="1"/>
</dbReference>
<evidence type="ECO:0000256" key="5">
    <source>
        <dbReference type="ARBA" id="ARBA00022527"/>
    </source>
</evidence>
<evidence type="ECO:0000256" key="19">
    <source>
        <dbReference type="RuleBase" id="RU000304"/>
    </source>
</evidence>
<organism evidence="21 22">
    <name type="scientific">Microcaecilia unicolor</name>
    <dbReference type="NCBI Taxonomy" id="1415580"/>
    <lineage>
        <taxon>Eukaryota</taxon>
        <taxon>Metazoa</taxon>
        <taxon>Chordata</taxon>
        <taxon>Craniata</taxon>
        <taxon>Vertebrata</taxon>
        <taxon>Euteleostomi</taxon>
        <taxon>Amphibia</taxon>
        <taxon>Gymnophiona</taxon>
        <taxon>Siphonopidae</taxon>
        <taxon>Microcaecilia</taxon>
    </lineage>
</organism>
<evidence type="ECO:0000256" key="3">
    <source>
        <dbReference type="ARBA" id="ARBA00012513"/>
    </source>
</evidence>